<name>A0ABU2ZQP7_9ALTE</name>
<dbReference type="SUPFAM" id="SSF53254">
    <property type="entry name" value="Phosphoglycerate mutase-like"/>
    <property type="match status" value="1"/>
</dbReference>
<dbReference type="Proteomes" id="UP001253545">
    <property type="component" value="Unassembled WGS sequence"/>
</dbReference>
<keyword evidence="2" id="KW-1185">Reference proteome</keyword>
<gene>
    <name evidence="1" type="primary">sixA</name>
    <name evidence="1" type="ORF">RM552_07665</name>
</gene>
<dbReference type="SMART" id="SM00855">
    <property type="entry name" value="PGAM"/>
    <property type="match status" value="1"/>
</dbReference>
<evidence type="ECO:0000313" key="1">
    <source>
        <dbReference type="EMBL" id="MDT0594711.1"/>
    </source>
</evidence>
<dbReference type="InterPro" id="IPR004449">
    <property type="entry name" value="SixA"/>
</dbReference>
<accession>A0ABU2ZQP7</accession>
<dbReference type="CDD" id="cd07067">
    <property type="entry name" value="HP_PGM_like"/>
    <property type="match status" value="1"/>
</dbReference>
<dbReference type="InterPro" id="IPR029033">
    <property type="entry name" value="His_PPase_superfam"/>
</dbReference>
<dbReference type="Gene3D" id="3.40.50.1240">
    <property type="entry name" value="Phosphoglycerate mutase-like"/>
    <property type="match status" value="1"/>
</dbReference>
<proteinExistence type="predicted"/>
<organism evidence="1 2">
    <name type="scientific">Glaciecola petra</name>
    <dbReference type="NCBI Taxonomy" id="3075602"/>
    <lineage>
        <taxon>Bacteria</taxon>
        <taxon>Pseudomonadati</taxon>
        <taxon>Pseudomonadota</taxon>
        <taxon>Gammaproteobacteria</taxon>
        <taxon>Alteromonadales</taxon>
        <taxon>Alteromonadaceae</taxon>
        <taxon>Glaciecola</taxon>
    </lineage>
</organism>
<comment type="caution">
    <text evidence="1">The sequence shown here is derived from an EMBL/GenBank/DDBJ whole genome shotgun (WGS) entry which is preliminary data.</text>
</comment>
<evidence type="ECO:0000313" key="2">
    <source>
        <dbReference type="Proteomes" id="UP001253545"/>
    </source>
</evidence>
<dbReference type="NCBIfam" id="TIGR00249">
    <property type="entry name" value="sixA"/>
    <property type="match status" value="1"/>
</dbReference>
<dbReference type="EMBL" id="JAVRHX010000001">
    <property type="protein sequence ID" value="MDT0594711.1"/>
    <property type="molecule type" value="Genomic_DNA"/>
</dbReference>
<sequence length="169" mass="18674">MILMIMRHGQAENFREPDHTRALTKFGVAQSEEVGKWLAGSTIKTSSTNTLSKVELALVSPYLRTQQTLRSVGRHIAIDRQVTIDAITPTGNASQCADLIHGYATDNYNSEQPAPESILVVTHMPLVSLLADKVCVEFNARIFETADTLLCDYDVDKGIATQIDFYQGM</sequence>
<reference evidence="1 2" key="1">
    <citation type="submission" date="2023-09" db="EMBL/GenBank/DDBJ databases">
        <authorList>
            <person name="Rey-Velasco X."/>
        </authorList>
    </citation>
    <scope>NUCLEOTIDE SEQUENCE [LARGE SCALE GENOMIC DNA]</scope>
    <source>
        <strain evidence="1 2">P117</strain>
    </source>
</reference>
<dbReference type="InterPro" id="IPR013078">
    <property type="entry name" value="His_Pase_superF_clade-1"/>
</dbReference>
<dbReference type="RefSeq" id="WP_311368171.1">
    <property type="nucleotide sequence ID" value="NZ_JAVRHX010000001.1"/>
</dbReference>
<protein>
    <submittedName>
        <fullName evidence="1">Phosphohistidine phosphatase SixA</fullName>
    </submittedName>
</protein>
<dbReference type="Pfam" id="PF00300">
    <property type="entry name" value="His_Phos_1"/>
    <property type="match status" value="1"/>
</dbReference>